<dbReference type="EMBL" id="CP036262">
    <property type="protein sequence ID" value="QDS93326.1"/>
    <property type="molecule type" value="Genomic_DNA"/>
</dbReference>
<evidence type="ECO:0000256" key="7">
    <source>
        <dbReference type="SAM" id="SignalP"/>
    </source>
</evidence>
<dbReference type="Gene3D" id="2.60.120.560">
    <property type="entry name" value="Exo-inulinase, domain 1"/>
    <property type="match status" value="1"/>
</dbReference>
<organism evidence="9 10">
    <name type="scientific">Roseimaritima multifibrata</name>
    <dbReference type="NCBI Taxonomy" id="1930274"/>
    <lineage>
        <taxon>Bacteria</taxon>
        <taxon>Pseudomonadati</taxon>
        <taxon>Planctomycetota</taxon>
        <taxon>Planctomycetia</taxon>
        <taxon>Pirellulales</taxon>
        <taxon>Pirellulaceae</taxon>
        <taxon>Roseimaritima</taxon>
    </lineage>
</organism>
<keyword evidence="7" id="KW-0732">Signal</keyword>
<evidence type="ECO:0000256" key="5">
    <source>
        <dbReference type="ARBA" id="ARBA00023002"/>
    </source>
</evidence>
<reference evidence="9 10" key="1">
    <citation type="submission" date="2019-02" db="EMBL/GenBank/DDBJ databases">
        <title>Deep-cultivation of Planctomycetes and their phenomic and genomic characterization uncovers novel biology.</title>
        <authorList>
            <person name="Wiegand S."/>
            <person name="Jogler M."/>
            <person name="Boedeker C."/>
            <person name="Pinto D."/>
            <person name="Vollmers J."/>
            <person name="Rivas-Marin E."/>
            <person name="Kohn T."/>
            <person name="Peeters S.H."/>
            <person name="Heuer A."/>
            <person name="Rast P."/>
            <person name="Oberbeckmann S."/>
            <person name="Bunk B."/>
            <person name="Jeske O."/>
            <person name="Meyerdierks A."/>
            <person name="Storesund J.E."/>
            <person name="Kallscheuer N."/>
            <person name="Luecker S."/>
            <person name="Lage O.M."/>
            <person name="Pohl T."/>
            <person name="Merkel B.J."/>
            <person name="Hornburger P."/>
            <person name="Mueller R.-W."/>
            <person name="Bruemmer F."/>
            <person name="Labrenz M."/>
            <person name="Spormann A.M."/>
            <person name="Op den Camp H."/>
            <person name="Overmann J."/>
            <person name="Amann R."/>
            <person name="Jetten M.S.M."/>
            <person name="Mascher T."/>
            <person name="Medema M.H."/>
            <person name="Devos D.P."/>
            <person name="Kaster A.-K."/>
            <person name="Ovreas L."/>
            <person name="Rohde M."/>
            <person name="Galperin M.Y."/>
            <person name="Jogler C."/>
        </authorList>
    </citation>
    <scope>NUCLEOTIDE SEQUENCE [LARGE SCALE GENOMIC DNA]</scope>
    <source>
        <strain evidence="9 10">FF011L</strain>
    </source>
</reference>
<dbReference type="GO" id="GO:0033743">
    <property type="term" value="F:peptide-methionine (R)-S-oxide reductase activity"/>
    <property type="evidence" value="ECO:0007669"/>
    <property type="project" value="UniProtKB-EC"/>
</dbReference>
<dbReference type="SUPFAM" id="SSF51316">
    <property type="entry name" value="Mss4-like"/>
    <property type="match status" value="1"/>
</dbReference>
<comment type="catalytic activity">
    <reaction evidence="6">
        <text>L-methionyl-[protein] + [thioredoxin]-disulfide + H2O = L-methionyl-(R)-S-oxide-[protein] + [thioredoxin]-dithiol</text>
        <dbReference type="Rhea" id="RHEA:24164"/>
        <dbReference type="Rhea" id="RHEA-COMP:10698"/>
        <dbReference type="Rhea" id="RHEA-COMP:10700"/>
        <dbReference type="Rhea" id="RHEA-COMP:12313"/>
        <dbReference type="Rhea" id="RHEA-COMP:12314"/>
        <dbReference type="ChEBI" id="CHEBI:15377"/>
        <dbReference type="ChEBI" id="CHEBI:16044"/>
        <dbReference type="ChEBI" id="CHEBI:29950"/>
        <dbReference type="ChEBI" id="CHEBI:45764"/>
        <dbReference type="ChEBI" id="CHEBI:50058"/>
        <dbReference type="EC" id="1.8.4.12"/>
    </reaction>
</comment>
<feature type="signal peptide" evidence="7">
    <location>
        <begin position="1"/>
        <end position="36"/>
    </location>
</feature>
<feature type="domain" description="MsrB" evidence="8">
    <location>
        <begin position="306"/>
        <end position="426"/>
    </location>
</feature>
<dbReference type="GO" id="GO:0006979">
    <property type="term" value="P:response to oxidative stress"/>
    <property type="evidence" value="ECO:0007669"/>
    <property type="project" value="InterPro"/>
</dbReference>
<dbReference type="GO" id="GO:0030091">
    <property type="term" value="P:protein repair"/>
    <property type="evidence" value="ECO:0007669"/>
    <property type="project" value="InterPro"/>
</dbReference>
<dbReference type="PROSITE" id="PS51257">
    <property type="entry name" value="PROKAR_LIPOPROTEIN"/>
    <property type="match status" value="1"/>
</dbReference>
<dbReference type="InterPro" id="IPR028427">
    <property type="entry name" value="Met_Sox_Rdtase_MsrB"/>
</dbReference>
<evidence type="ECO:0000256" key="1">
    <source>
        <dbReference type="ARBA" id="ARBA00001947"/>
    </source>
</evidence>
<keyword evidence="4" id="KW-0862">Zinc</keyword>
<gene>
    <name evidence="9" type="primary">msrB_2</name>
    <name evidence="9" type="ORF">FF011L_20890</name>
</gene>
<dbReference type="GO" id="GO:0016787">
    <property type="term" value="F:hydrolase activity"/>
    <property type="evidence" value="ECO:0007669"/>
    <property type="project" value="InterPro"/>
</dbReference>
<evidence type="ECO:0000256" key="3">
    <source>
        <dbReference type="ARBA" id="ARBA00022723"/>
    </source>
</evidence>
<comment type="cofactor">
    <cofactor evidence="1">
        <name>Zn(2+)</name>
        <dbReference type="ChEBI" id="CHEBI:29105"/>
    </cofactor>
</comment>
<dbReference type="EC" id="1.8.4.12" evidence="2"/>
<dbReference type="InterPro" id="IPR011057">
    <property type="entry name" value="Mss4-like_sf"/>
</dbReference>
<dbReference type="GO" id="GO:0046872">
    <property type="term" value="F:metal ion binding"/>
    <property type="evidence" value="ECO:0007669"/>
    <property type="project" value="UniProtKB-KW"/>
</dbReference>
<sequence length="443" mass="49302" precursor="true">MAIAERITFRKGVLMLRSIVCCAAAGVFLFVTACNAQPPATLSAADTSASDSKEKASGEWVSLFNGKDLTGWTPKIRFHKTGENFANTFRVEDGLLKVRYDGYDQFDETFGHLFYETPYSHYRFRVEYRFVGDQCPGGPGWALRNSGVMIHGESPDTMAVDQDFPASIEVQLLGGDGTRYRTTSNLCTPGTNVEMDGKLIQAHCTSSKSKTYHGEQWVTAEIEVRGNEVITHILNGKPVLEYNKPQYDPRDAHAKELATAAGGLMLSGGTISLQSESHPCDFRKVEIMVLDSEPKHAHKIMNKKIVAKEYNPLTPQEAFVLLKKGTERPGIGEYTNLKEAGTYVCRRCNAPLYHSTDKFESHCGWPSFDDEIEGAVRQLPDADGRRTEIVCENCNGHLGHVFLGERYTEKNTRHCVNSISMTFVPKGEELPPMIVVDQDAKKE</sequence>
<dbReference type="InterPro" id="IPR002579">
    <property type="entry name" value="Met_Sox_Rdtase_MsrB_dom"/>
</dbReference>
<evidence type="ECO:0000256" key="4">
    <source>
        <dbReference type="ARBA" id="ARBA00022833"/>
    </source>
</evidence>
<name>A0A517MEQ6_9BACT</name>
<evidence type="ECO:0000256" key="2">
    <source>
        <dbReference type="ARBA" id="ARBA00012499"/>
    </source>
</evidence>
<dbReference type="PANTHER" id="PTHR46081">
    <property type="entry name" value="PEPTIDE METHIONINE SULFOXIDE REDUCTASE 2"/>
    <property type="match status" value="1"/>
</dbReference>
<proteinExistence type="predicted"/>
<dbReference type="PANTHER" id="PTHR46081:SF8">
    <property type="entry name" value="PEPTIDE METHIONINE SULFOXIDE REDUCTASE 2"/>
    <property type="match status" value="1"/>
</dbReference>
<keyword evidence="3" id="KW-0479">Metal-binding</keyword>
<evidence type="ECO:0000256" key="6">
    <source>
        <dbReference type="ARBA" id="ARBA00048488"/>
    </source>
</evidence>
<dbReference type="KEGG" id="rml:FF011L_20890"/>
<accession>A0A517MEQ6</accession>
<protein>
    <recommendedName>
        <fullName evidence="2">peptide-methionine (R)-S-oxide reductase</fullName>
        <ecNumber evidence="2">1.8.4.12</ecNumber>
    </recommendedName>
</protein>
<evidence type="ECO:0000313" key="9">
    <source>
        <dbReference type="EMBL" id="QDS93326.1"/>
    </source>
</evidence>
<dbReference type="InterPro" id="IPR010496">
    <property type="entry name" value="AL/BT2_dom"/>
</dbReference>
<dbReference type="Proteomes" id="UP000320672">
    <property type="component" value="Chromosome"/>
</dbReference>
<dbReference type="AlphaFoldDB" id="A0A517MEQ6"/>
<dbReference type="Pfam" id="PF01641">
    <property type="entry name" value="SelR"/>
    <property type="match status" value="1"/>
</dbReference>
<evidence type="ECO:0000259" key="8">
    <source>
        <dbReference type="PROSITE" id="PS51790"/>
    </source>
</evidence>
<evidence type="ECO:0000313" key="10">
    <source>
        <dbReference type="Proteomes" id="UP000320672"/>
    </source>
</evidence>
<dbReference type="Gene3D" id="2.170.150.20">
    <property type="entry name" value="Peptide methionine sulfoxide reductase"/>
    <property type="match status" value="1"/>
</dbReference>
<feature type="chain" id="PRO_5022049792" description="peptide-methionine (R)-S-oxide reductase" evidence="7">
    <location>
        <begin position="37"/>
        <end position="443"/>
    </location>
</feature>
<dbReference type="NCBIfam" id="NF004036">
    <property type="entry name" value="PRK05508.1"/>
    <property type="match status" value="1"/>
</dbReference>
<dbReference type="PROSITE" id="PS51790">
    <property type="entry name" value="MSRB"/>
    <property type="match status" value="1"/>
</dbReference>
<keyword evidence="10" id="KW-1185">Reference proteome</keyword>
<keyword evidence="5 9" id="KW-0560">Oxidoreductase</keyword>
<dbReference type="Pfam" id="PF06439">
    <property type="entry name" value="3keto-disac_hyd"/>
    <property type="match status" value="1"/>
</dbReference>